<comment type="caution">
    <text evidence="3">The sequence shown here is derived from an EMBL/GenBank/DDBJ whole genome shotgun (WGS) entry which is preliminary data.</text>
</comment>
<dbReference type="InterPro" id="IPR035940">
    <property type="entry name" value="CAP_sf"/>
</dbReference>
<dbReference type="AlphaFoldDB" id="A0A318TZK9"/>
<name>A0A318TZK9_9BACL</name>
<feature type="signal peptide" evidence="1">
    <location>
        <begin position="1"/>
        <end position="25"/>
    </location>
</feature>
<dbReference type="RefSeq" id="WP_107932582.1">
    <property type="nucleotide sequence ID" value="NZ_PYWJ01000003.1"/>
</dbReference>
<feature type="chain" id="PRO_5016433266" evidence="1">
    <location>
        <begin position="26"/>
        <end position="356"/>
    </location>
</feature>
<evidence type="ECO:0000256" key="1">
    <source>
        <dbReference type="SAM" id="SignalP"/>
    </source>
</evidence>
<feature type="domain" description="SLH" evidence="2">
    <location>
        <begin position="29"/>
        <end position="92"/>
    </location>
</feature>
<evidence type="ECO:0000313" key="3">
    <source>
        <dbReference type="EMBL" id="PYF07585.1"/>
    </source>
</evidence>
<dbReference type="Pfam" id="PF00395">
    <property type="entry name" value="SLH"/>
    <property type="match status" value="3"/>
</dbReference>
<dbReference type="Pfam" id="PF00188">
    <property type="entry name" value="CAP"/>
    <property type="match status" value="1"/>
</dbReference>
<dbReference type="PANTHER" id="PTHR31157:SF1">
    <property type="entry name" value="SCP DOMAIN-CONTAINING PROTEIN"/>
    <property type="match status" value="1"/>
</dbReference>
<keyword evidence="4" id="KW-1185">Reference proteome</keyword>
<accession>A0A318TZK9</accession>
<dbReference type="PROSITE" id="PS51272">
    <property type="entry name" value="SLH"/>
    <property type="match status" value="3"/>
</dbReference>
<feature type="domain" description="SLH" evidence="2">
    <location>
        <begin position="149"/>
        <end position="212"/>
    </location>
</feature>
<evidence type="ECO:0000313" key="4">
    <source>
        <dbReference type="Proteomes" id="UP000247416"/>
    </source>
</evidence>
<organism evidence="3 4">
    <name type="scientific">Ureibacillus chungkukjangi</name>
    <dbReference type="NCBI Taxonomy" id="1202712"/>
    <lineage>
        <taxon>Bacteria</taxon>
        <taxon>Bacillati</taxon>
        <taxon>Bacillota</taxon>
        <taxon>Bacilli</taxon>
        <taxon>Bacillales</taxon>
        <taxon>Caryophanaceae</taxon>
        <taxon>Ureibacillus</taxon>
    </lineage>
</organism>
<gene>
    <name evidence="3" type="ORF">BJ095_10493</name>
</gene>
<dbReference type="SUPFAM" id="SSF55797">
    <property type="entry name" value="PR-1-like"/>
    <property type="match status" value="1"/>
</dbReference>
<dbReference type="InterPro" id="IPR001119">
    <property type="entry name" value="SLH_dom"/>
</dbReference>
<evidence type="ECO:0000259" key="2">
    <source>
        <dbReference type="PROSITE" id="PS51272"/>
    </source>
</evidence>
<dbReference type="OrthoDB" id="9783944at2"/>
<feature type="domain" description="SLH" evidence="2">
    <location>
        <begin position="93"/>
        <end position="148"/>
    </location>
</feature>
<proteinExistence type="predicted"/>
<reference evidence="3 4" key="1">
    <citation type="submission" date="2018-06" db="EMBL/GenBank/DDBJ databases">
        <title>Genomic Encyclopedia of Archaeal and Bacterial Type Strains, Phase II (KMG-II): from individual species to whole genera.</title>
        <authorList>
            <person name="Goeker M."/>
        </authorList>
    </citation>
    <scope>NUCLEOTIDE SEQUENCE [LARGE SCALE GENOMIC DNA]</scope>
    <source>
        <strain evidence="3 4">KACC 16626</strain>
    </source>
</reference>
<dbReference type="CDD" id="cd05379">
    <property type="entry name" value="CAP_bacterial"/>
    <property type="match status" value="1"/>
</dbReference>
<protein>
    <submittedName>
        <fullName evidence="3">S-layer family protein</fullName>
    </submittedName>
</protein>
<sequence length="356" mass="40320">MLKRTVSIFLCLLVLQFSGILVVQAGNSPVSPFKDVNTKHWAFKEIEYVTSKNFMAKSSTNTFSPNSTISRADAVTTIARSLNLDKATKFKPKFVDVDTNSTYYNALSQLAERGAVKDGTNFNPNSQITRAQFVTILAAAFEIEVDDVNKKAFKDLSKNYWAKNSIESLADLGIIGGVDGINFAPERKVSRAQMAIFICRALEFKAKVNNNEIIYDYLSKEYLDTKQYSDKWAQEVISLVNKERAKAKLPALVEDKRLCQIAVVKAQDFIKHDYFNHLSKFYGQPWDLAAVFDYQFTSFGENIAKNFYTPQSVLTAWMNSPSHKENILRSHYTNIGVGIRESKDGTMYWVQMFASK</sequence>
<dbReference type="Gene3D" id="3.40.33.10">
    <property type="entry name" value="CAP"/>
    <property type="match status" value="1"/>
</dbReference>
<dbReference type="PANTHER" id="PTHR31157">
    <property type="entry name" value="SCP DOMAIN-CONTAINING PROTEIN"/>
    <property type="match status" value="1"/>
</dbReference>
<dbReference type="EMBL" id="QJTJ01000004">
    <property type="protein sequence ID" value="PYF07585.1"/>
    <property type="molecule type" value="Genomic_DNA"/>
</dbReference>
<keyword evidence="1" id="KW-0732">Signal</keyword>
<dbReference type="Proteomes" id="UP000247416">
    <property type="component" value="Unassembled WGS sequence"/>
</dbReference>
<dbReference type="InterPro" id="IPR014044">
    <property type="entry name" value="CAP_dom"/>
</dbReference>